<dbReference type="InterPro" id="IPR050445">
    <property type="entry name" value="Bact_polysacc_biosynth/exp"/>
</dbReference>
<feature type="transmembrane region" description="Helical" evidence="2">
    <location>
        <begin position="12"/>
        <end position="33"/>
    </location>
</feature>
<evidence type="ECO:0000313" key="3">
    <source>
        <dbReference type="EMBL" id="MBE9463134.1"/>
    </source>
</evidence>
<keyword evidence="2" id="KW-0472">Membrane</keyword>
<protein>
    <submittedName>
        <fullName evidence="3">Lipopolysaccharide biosynthesis protein</fullName>
    </submittedName>
</protein>
<keyword evidence="2" id="KW-0812">Transmembrane</keyword>
<evidence type="ECO:0000313" key="4">
    <source>
        <dbReference type="Proteomes" id="UP000634134"/>
    </source>
</evidence>
<gene>
    <name evidence="3" type="ORF">IEE83_14695</name>
</gene>
<dbReference type="InterPro" id="IPR027417">
    <property type="entry name" value="P-loop_NTPase"/>
</dbReference>
<accession>A0ABR9WDC7</accession>
<dbReference type="PANTHER" id="PTHR32309:SF31">
    <property type="entry name" value="CAPSULAR EXOPOLYSACCHARIDE FAMILY"/>
    <property type="match status" value="1"/>
</dbReference>
<name>A0ABR9WDC7_9BACT</name>
<evidence type="ECO:0000256" key="2">
    <source>
        <dbReference type="SAM" id="Phobius"/>
    </source>
</evidence>
<dbReference type="RefSeq" id="WP_194121286.1">
    <property type="nucleotide sequence ID" value="NZ_JACYGY010000001.1"/>
</dbReference>
<dbReference type="EMBL" id="JACYGY010000001">
    <property type="protein sequence ID" value="MBE9463134.1"/>
    <property type="molecule type" value="Genomic_DNA"/>
</dbReference>
<dbReference type="SUPFAM" id="SSF52540">
    <property type="entry name" value="P-loop containing nucleoside triphosphate hydrolases"/>
    <property type="match status" value="1"/>
</dbReference>
<organism evidence="3 4">
    <name type="scientific">Dyadobacter subterraneus</name>
    <dbReference type="NCBI Taxonomy" id="2773304"/>
    <lineage>
        <taxon>Bacteria</taxon>
        <taxon>Pseudomonadati</taxon>
        <taxon>Bacteroidota</taxon>
        <taxon>Cytophagia</taxon>
        <taxon>Cytophagales</taxon>
        <taxon>Spirosomataceae</taxon>
        <taxon>Dyadobacter</taxon>
    </lineage>
</organism>
<proteinExistence type="predicted"/>
<dbReference type="PANTHER" id="PTHR32309">
    <property type="entry name" value="TYROSINE-PROTEIN KINASE"/>
    <property type="match status" value="1"/>
</dbReference>
<comment type="caution">
    <text evidence="3">The sequence shown here is derived from an EMBL/GenBank/DDBJ whole genome shotgun (WGS) entry which is preliminary data.</text>
</comment>
<dbReference type="Gene3D" id="3.40.50.300">
    <property type="entry name" value="P-loop containing nucleotide triphosphate hydrolases"/>
    <property type="match status" value="1"/>
</dbReference>
<feature type="coiled-coil region" evidence="1">
    <location>
        <begin position="246"/>
        <end position="320"/>
    </location>
</feature>
<keyword evidence="1" id="KW-0175">Coiled coil</keyword>
<reference evidence="4" key="1">
    <citation type="submission" date="2023-07" db="EMBL/GenBank/DDBJ databases">
        <title>Dyadobacter sp. nov 'subterranea' isolated from contaminted grondwater.</title>
        <authorList>
            <person name="Szabo I."/>
            <person name="Al-Omari J."/>
            <person name="Szerdahelyi S.G."/>
            <person name="Rado J."/>
        </authorList>
    </citation>
    <scope>NUCLEOTIDE SEQUENCE [LARGE SCALE GENOMIC DNA]</scope>
    <source>
        <strain evidence="4">UP-52</strain>
    </source>
</reference>
<keyword evidence="2" id="KW-1133">Transmembrane helix</keyword>
<sequence length="728" mass="82128">MTELLLFFKLLYRNRITLIAIPLVTIVLCYFLVKELPDVYKSHGSISTGLVDKTEQVLSMGEKDQDAEINRKFDNLIQMMTLKKVLDQVSYQLLLHDLKAAPGDRFRKFGKTAESMDKATVKQYIALITKKHSIREELMPGSKQNNVIIAMVNEADYGHSAISSKISIYRLKSSDYISLDSEAESPELAAFLINSLTTEFISYYASRLIDNNKLAISFLANFLGQKRSTLTERMNVLRTYKIKNRVLNLNEQARSLYGQIAEYEAKREIAEKDIVAYSAAIRNIDNKFNPADRRYLESALVNINQEIVATKLQLRSLNDTYVRNNFDARYKPGLDSLQTKLTRQIGEASDRYIYNPMVAKDNLVSQKLNLEISLELSSNSVSSIQQELKRLNRKFDALVPNEAEIQEFETGIDIASKEYMEALQRFNDVSLASSFPVFLKQSEKGMPGSIQPSKKMVLLILSGIISITFCLFVFFILYYFDKSIRYPLQLANETDIPVLGYLNQVSGGMDLGKIQNESSREKSIILFRNLIRSIRYELDSEYPDPKMIVITSLGEGEGKTLLTISLAWAFSKVNKKVLVIDGNFSSQSITGLNINAVSLDEILNGQKQLSAMTGEDDISIVGNRGQDTSLNEIAPANQVREVLEQLKSNFDIILVEADSLVAMNKAKEWISYADVTVGAFASGKTIKPEDRSKIDYFKSLENKFSGWVLTGTRDIPEQAGKLNKKISV</sequence>
<keyword evidence="4" id="KW-1185">Reference proteome</keyword>
<dbReference type="Proteomes" id="UP000634134">
    <property type="component" value="Unassembled WGS sequence"/>
</dbReference>
<feature type="transmembrane region" description="Helical" evidence="2">
    <location>
        <begin position="456"/>
        <end position="480"/>
    </location>
</feature>
<evidence type="ECO:0000256" key="1">
    <source>
        <dbReference type="SAM" id="Coils"/>
    </source>
</evidence>